<dbReference type="AlphaFoldDB" id="A0AAU9WXZ2"/>
<comment type="function">
    <text evidence="1">May be involved in transcriptional regulation.</text>
</comment>
<evidence type="ECO:0000259" key="14">
    <source>
        <dbReference type="PROSITE" id="PS50157"/>
    </source>
</evidence>
<feature type="domain" description="C2H2-type" evidence="14">
    <location>
        <begin position="130"/>
        <end position="157"/>
    </location>
</feature>
<feature type="domain" description="C2H2-type" evidence="14">
    <location>
        <begin position="242"/>
        <end position="269"/>
    </location>
</feature>
<feature type="region of interest" description="Disordered" evidence="13">
    <location>
        <begin position="329"/>
        <end position="380"/>
    </location>
</feature>
<dbReference type="PANTHER" id="PTHR24393:SF15">
    <property type="entry name" value="IP01243P-RELATED"/>
    <property type="match status" value="1"/>
</dbReference>
<feature type="domain" description="C2H2-type" evidence="14">
    <location>
        <begin position="186"/>
        <end position="213"/>
    </location>
</feature>
<feature type="compositionally biased region" description="Basic and acidic residues" evidence="13">
    <location>
        <begin position="341"/>
        <end position="365"/>
    </location>
</feature>
<dbReference type="Pfam" id="PF00096">
    <property type="entry name" value="zf-C2H2"/>
    <property type="match status" value="5"/>
</dbReference>
<evidence type="ECO:0000256" key="9">
    <source>
        <dbReference type="ARBA" id="ARBA00023125"/>
    </source>
</evidence>
<keyword evidence="5" id="KW-0677">Repeat</keyword>
<sequence>MSMTALVAAMSSEEEATAANVLSQMSQIQQISCETIEATVINVGHHCDVETTASQVMEIVQAEVPDEEANEVLRRVHSAVQNIQQSSGVMDTNEQVHAQLDSGEVAILSGSGDSTAAVGTRIVSNGGRVYPCEYCGKEFNKSYNLKTHIRVHTGERPYTCEQCGHGFANLGDLKRHARTHTGEKPFKCTFCGKVFSDFGSHKRHLRLHTGFKPFRCEDCGREFTRLDSYKNHIRLHTGVRPYKCDTCEKEFNYLTTYKRHLNIHKGEKPFACEHCDKKFTRLNYLKNHLNTHAKHASQESQTDFKYDDSSSRQNMDVDNQEDLGTMEADSAAQSIQNEGKSLVENEAGKADTERELQTEAAKEQESEVTDTTKAQESKVPDTSLLQQVTQVLGEIVPHNLSAEVTEGAGGPQIVVQGADQAGSEFKITLAQQLLLAQHLLNQVQTQRLGRGGASGSEGEQDAEQPQITTVTIPEISAELAEQIVNQAAVQQATDLMQNPSGLIHVPSDANTSQGTGQTEMVVGTEVMIQEQAEGQHNEMVTEHVLQESTAVPVTSEDGVPLVDSNAVYVAIDPNQPDVQQLLGQIQAITASQAQQGEGEEPRQESE</sequence>
<dbReference type="FunFam" id="3.30.160.60:FF:001235">
    <property type="entry name" value="Si:ch211-119o8.6"/>
    <property type="match status" value="1"/>
</dbReference>
<evidence type="ECO:0000256" key="4">
    <source>
        <dbReference type="ARBA" id="ARBA00022723"/>
    </source>
</evidence>
<dbReference type="PANTHER" id="PTHR24393">
    <property type="entry name" value="ZINC FINGER PROTEIN"/>
    <property type="match status" value="1"/>
</dbReference>
<evidence type="ECO:0000256" key="5">
    <source>
        <dbReference type="ARBA" id="ARBA00022737"/>
    </source>
</evidence>
<evidence type="ECO:0000256" key="1">
    <source>
        <dbReference type="ARBA" id="ARBA00003767"/>
    </source>
</evidence>
<accession>A0AAU9WXZ2</accession>
<reference evidence="15 16" key="1">
    <citation type="submission" date="2022-05" db="EMBL/GenBank/DDBJ databases">
        <authorList>
            <consortium name="Genoscope - CEA"/>
            <person name="William W."/>
        </authorList>
    </citation>
    <scope>NUCLEOTIDE SEQUENCE [LARGE SCALE GENOMIC DNA]</scope>
</reference>
<keyword evidence="4" id="KW-0479">Metal-binding</keyword>
<comment type="caution">
    <text evidence="15">The sequence shown here is derived from an EMBL/GenBank/DDBJ whole genome shotgun (WGS) entry which is preliminary data.</text>
</comment>
<evidence type="ECO:0000256" key="10">
    <source>
        <dbReference type="ARBA" id="ARBA00023163"/>
    </source>
</evidence>
<evidence type="ECO:0000313" key="16">
    <source>
        <dbReference type="Proteomes" id="UP001159428"/>
    </source>
</evidence>
<evidence type="ECO:0000256" key="8">
    <source>
        <dbReference type="ARBA" id="ARBA00023015"/>
    </source>
</evidence>
<comment type="subcellular location">
    <subcellularLocation>
        <location evidence="2">Nucleus</location>
    </subcellularLocation>
</comment>
<name>A0AAU9WXZ2_9CNID</name>
<feature type="domain" description="C2H2-type" evidence="14">
    <location>
        <begin position="214"/>
        <end position="241"/>
    </location>
</feature>
<evidence type="ECO:0000256" key="11">
    <source>
        <dbReference type="ARBA" id="ARBA00023242"/>
    </source>
</evidence>
<organism evidence="15 16">
    <name type="scientific">Pocillopora meandrina</name>
    <dbReference type="NCBI Taxonomy" id="46732"/>
    <lineage>
        <taxon>Eukaryota</taxon>
        <taxon>Metazoa</taxon>
        <taxon>Cnidaria</taxon>
        <taxon>Anthozoa</taxon>
        <taxon>Hexacorallia</taxon>
        <taxon>Scleractinia</taxon>
        <taxon>Astrocoeniina</taxon>
        <taxon>Pocilloporidae</taxon>
        <taxon>Pocillopora</taxon>
    </lineage>
</organism>
<keyword evidence="8" id="KW-0805">Transcription regulation</keyword>
<evidence type="ECO:0000313" key="15">
    <source>
        <dbReference type="EMBL" id="CAH3129556.1"/>
    </source>
</evidence>
<dbReference type="GO" id="GO:0005634">
    <property type="term" value="C:nucleus"/>
    <property type="evidence" value="ECO:0007669"/>
    <property type="project" value="UniProtKB-SubCell"/>
</dbReference>
<comment type="similarity">
    <text evidence="3">Belongs to the krueppel C2H2-type zinc-finger protein family.</text>
</comment>
<evidence type="ECO:0000256" key="6">
    <source>
        <dbReference type="ARBA" id="ARBA00022771"/>
    </source>
</evidence>
<keyword evidence="6 12" id="KW-0863">Zinc-finger</keyword>
<keyword evidence="11" id="KW-0539">Nucleus</keyword>
<dbReference type="FunFam" id="3.30.160.60:FF:002343">
    <property type="entry name" value="Zinc finger protein 33A"/>
    <property type="match status" value="1"/>
</dbReference>
<keyword evidence="9" id="KW-0238">DNA-binding</keyword>
<dbReference type="GO" id="GO:0000978">
    <property type="term" value="F:RNA polymerase II cis-regulatory region sequence-specific DNA binding"/>
    <property type="evidence" value="ECO:0007669"/>
    <property type="project" value="TreeGrafter"/>
</dbReference>
<dbReference type="GO" id="GO:0001228">
    <property type="term" value="F:DNA-binding transcription activator activity, RNA polymerase II-specific"/>
    <property type="evidence" value="ECO:0007669"/>
    <property type="project" value="TreeGrafter"/>
</dbReference>
<dbReference type="FunFam" id="3.30.160.60:FF:003288">
    <property type="entry name" value="Uncharacterized protein"/>
    <property type="match status" value="1"/>
</dbReference>
<dbReference type="EMBL" id="CALNXJ010000024">
    <property type="protein sequence ID" value="CAH3129556.1"/>
    <property type="molecule type" value="Genomic_DNA"/>
</dbReference>
<keyword evidence="10" id="KW-0804">Transcription</keyword>
<dbReference type="InterPro" id="IPR013087">
    <property type="entry name" value="Znf_C2H2_type"/>
</dbReference>
<dbReference type="PROSITE" id="PS50157">
    <property type="entry name" value="ZINC_FINGER_C2H2_2"/>
    <property type="match status" value="6"/>
</dbReference>
<evidence type="ECO:0000256" key="2">
    <source>
        <dbReference type="ARBA" id="ARBA00004123"/>
    </source>
</evidence>
<keyword evidence="7" id="KW-0862">Zinc</keyword>
<dbReference type="SMART" id="SM00355">
    <property type="entry name" value="ZnF_C2H2"/>
    <property type="match status" value="6"/>
</dbReference>
<keyword evidence="16" id="KW-1185">Reference proteome</keyword>
<dbReference type="FunFam" id="3.30.160.60:FF:000624">
    <property type="entry name" value="zinc finger protein 697"/>
    <property type="match status" value="1"/>
</dbReference>
<dbReference type="SUPFAM" id="SSF57667">
    <property type="entry name" value="beta-beta-alpha zinc fingers"/>
    <property type="match status" value="3"/>
</dbReference>
<proteinExistence type="inferred from homology"/>
<dbReference type="GO" id="GO:0008270">
    <property type="term" value="F:zinc ion binding"/>
    <property type="evidence" value="ECO:0007669"/>
    <property type="project" value="UniProtKB-KW"/>
</dbReference>
<feature type="domain" description="C2H2-type" evidence="14">
    <location>
        <begin position="158"/>
        <end position="185"/>
    </location>
</feature>
<evidence type="ECO:0000256" key="13">
    <source>
        <dbReference type="SAM" id="MobiDB-lite"/>
    </source>
</evidence>
<dbReference type="Proteomes" id="UP001159428">
    <property type="component" value="Unassembled WGS sequence"/>
</dbReference>
<dbReference type="InterPro" id="IPR036236">
    <property type="entry name" value="Znf_C2H2_sf"/>
</dbReference>
<evidence type="ECO:0000256" key="7">
    <source>
        <dbReference type="ARBA" id="ARBA00022833"/>
    </source>
</evidence>
<feature type="region of interest" description="Disordered" evidence="13">
    <location>
        <begin position="292"/>
        <end position="316"/>
    </location>
</feature>
<protein>
    <recommendedName>
        <fullName evidence="14">C2H2-type domain-containing protein</fullName>
    </recommendedName>
</protein>
<evidence type="ECO:0000256" key="12">
    <source>
        <dbReference type="PROSITE-ProRule" id="PRU00042"/>
    </source>
</evidence>
<dbReference type="FunFam" id="3.30.160.60:FF:000226">
    <property type="entry name" value="Zinc finger protein 236 variant"/>
    <property type="match status" value="1"/>
</dbReference>
<dbReference type="FunFam" id="3.30.160.60:FF:000761">
    <property type="entry name" value="Zinc finger protein 449"/>
    <property type="match status" value="1"/>
</dbReference>
<dbReference type="PROSITE" id="PS00028">
    <property type="entry name" value="ZINC_FINGER_C2H2_1"/>
    <property type="match status" value="6"/>
</dbReference>
<feature type="domain" description="C2H2-type" evidence="14">
    <location>
        <begin position="270"/>
        <end position="297"/>
    </location>
</feature>
<gene>
    <name evidence="15" type="ORF">PMEA_00014026</name>
</gene>
<evidence type="ECO:0000256" key="3">
    <source>
        <dbReference type="ARBA" id="ARBA00006991"/>
    </source>
</evidence>
<dbReference type="Gene3D" id="3.30.160.60">
    <property type="entry name" value="Classic Zinc Finger"/>
    <property type="match status" value="6"/>
</dbReference>